<dbReference type="SUPFAM" id="SSF52833">
    <property type="entry name" value="Thioredoxin-like"/>
    <property type="match status" value="1"/>
</dbReference>
<dbReference type="Proteomes" id="UP000223828">
    <property type="component" value="Unassembled WGS sequence"/>
</dbReference>
<name>A0A2C6WFJ2_9STAP</name>
<evidence type="ECO:0000256" key="4">
    <source>
        <dbReference type="ARBA" id="ARBA00023157"/>
    </source>
</evidence>
<reference evidence="8" key="4">
    <citation type="submission" date="2022-03" db="EMBL/GenBank/DDBJ databases">
        <title>Complete Genome Sequence of Staphylococcus edaphicus strain CCM 8731.</title>
        <authorList>
            <person name="Rimmer C.O."/>
            <person name="Thomas J.C."/>
        </authorList>
    </citation>
    <scope>NUCLEOTIDE SEQUENCE</scope>
    <source>
        <strain evidence="8">CCM 8731</strain>
    </source>
</reference>
<evidence type="ECO:0000313" key="8">
    <source>
        <dbReference type="EMBL" id="UQW82019.1"/>
    </source>
</evidence>
<evidence type="ECO:0000256" key="3">
    <source>
        <dbReference type="ARBA" id="ARBA00023002"/>
    </source>
</evidence>
<dbReference type="GO" id="GO:0016853">
    <property type="term" value="F:isomerase activity"/>
    <property type="evidence" value="ECO:0007669"/>
    <property type="project" value="UniProtKB-KW"/>
</dbReference>
<organism evidence="7 9">
    <name type="scientific">Staphylococcus edaphicus</name>
    <dbReference type="NCBI Taxonomy" id="1955013"/>
    <lineage>
        <taxon>Bacteria</taxon>
        <taxon>Bacillati</taxon>
        <taxon>Bacillota</taxon>
        <taxon>Bacilli</taxon>
        <taxon>Bacillales</taxon>
        <taxon>Staphylococcaceae</taxon>
        <taxon>Staphylococcus</taxon>
    </lineage>
</organism>
<dbReference type="OrthoDB" id="117402at2"/>
<accession>A0A2C6WFJ2</accession>
<evidence type="ECO:0000256" key="5">
    <source>
        <dbReference type="ARBA" id="ARBA00023284"/>
    </source>
</evidence>
<protein>
    <submittedName>
        <fullName evidence="8">DsbA family protein</fullName>
    </submittedName>
    <submittedName>
        <fullName evidence="7">Protein-disulfide isomerase</fullName>
    </submittedName>
</protein>
<evidence type="ECO:0000256" key="2">
    <source>
        <dbReference type="ARBA" id="ARBA00022729"/>
    </source>
</evidence>
<evidence type="ECO:0000313" key="7">
    <source>
        <dbReference type="EMBL" id="PHK49588.1"/>
    </source>
</evidence>
<sequence length="204" mass="23868">MNKPWYYIVFILTLVLAVGCTRAEDTHKEDGKTADGKIRIIEYGDFKCPYCKKVEEKIMPKLKKDYIDSGKVDYQFVNMAFLGEDSIIGSRAGHAVQRLAPEHYLKFQALMFQQQPNTEKEWITQRIVDQQIDQLKVSPELRDKIKHDYKAKHSQSWKAAKKDQEQYKAHHIDTAPTVFVHGQKLDDPYDIESYRKILEKESDD</sequence>
<feature type="domain" description="Thioredoxin-like fold" evidence="6">
    <location>
        <begin position="37"/>
        <end position="200"/>
    </location>
</feature>
<evidence type="ECO:0000259" key="6">
    <source>
        <dbReference type="Pfam" id="PF13462"/>
    </source>
</evidence>
<dbReference type="EMBL" id="CP093217">
    <property type="protein sequence ID" value="UQW82019.1"/>
    <property type="molecule type" value="Genomic_DNA"/>
</dbReference>
<keyword evidence="5" id="KW-0676">Redox-active center</keyword>
<keyword evidence="4" id="KW-1015">Disulfide bond</keyword>
<keyword evidence="2" id="KW-0732">Signal</keyword>
<dbReference type="AlphaFoldDB" id="A0A2C6WFJ2"/>
<reference evidence="9" key="2">
    <citation type="submission" date="2017-10" db="EMBL/GenBank/DDBJ databases">
        <title>Staphylococcus edaphicus sp. nov., isolated in Antarctica, harbouring mecC gene and genomic islands essential in adaptation to extreme environment.</title>
        <authorList>
            <person name="Pantucek R."/>
            <person name="Sedlacek I."/>
            <person name="Indrakova A."/>
            <person name="Vrbovska V."/>
            <person name="Maslanova I."/>
            <person name="Kovarovic V."/>
            <person name="Svec P."/>
            <person name="Kralova S."/>
            <person name="Kristofova L."/>
            <person name="Keklakova J."/>
            <person name="Petras P."/>
            <person name="Doskar J."/>
        </authorList>
    </citation>
    <scope>NUCLEOTIDE SEQUENCE [LARGE SCALE GENOMIC DNA]</scope>
    <source>
        <strain evidence="9">CCM 5085</strain>
    </source>
</reference>
<keyword evidence="7" id="KW-0413">Isomerase</keyword>
<dbReference type="PANTHER" id="PTHR13887">
    <property type="entry name" value="GLUTATHIONE S-TRANSFERASE KAPPA"/>
    <property type="match status" value="1"/>
</dbReference>
<dbReference type="Proteomes" id="UP001056588">
    <property type="component" value="Chromosome"/>
</dbReference>
<proteinExistence type="inferred from homology"/>
<reference evidence="7" key="1">
    <citation type="journal article" date="2017" name="Appl. Environ. Microbiol.">
        <title>Staphylococcus edaphicus sp. nov., isolated in Antarctica, harbours mecC gene and genomic islands with suspected role in adaptation to extreme environment.</title>
        <authorList>
            <person name="Pantucek R."/>
            <person name="Sedlacek I."/>
            <person name="Indrakova A."/>
            <person name="Vrbovska V."/>
            <person name="Maslanova I."/>
            <person name="Kovarovic V."/>
            <person name="Svec P."/>
            <person name="Kralova S."/>
            <person name="Kristofova L."/>
            <person name="Keklakova J."/>
            <person name="Petras P."/>
            <person name="Doskar J."/>
        </authorList>
    </citation>
    <scope>NUCLEOTIDE SEQUENCE</scope>
    <source>
        <strain evidence="7">CCM 8730</strain>
    </source>
</reference>
<dbReference type="InterPro" id="IPR012336">
    <property type="entry name" value="Thioredoxin-like_fold"/>
</dbReference>
<dbReference type="Gene3D" id="3.40.30.10">
    <property type="entry name" value="Glutaredoxin"/>
    <property type="match status" value="1"/>
</dbReference>
<evidence type="ECO:0000313" key="10">
    <source>
        <dbReference type="Proteomes" id="UP001056588"/>
    </source>
</evidence>
<keyword evidence="3" id="KW-0560">Oxidoreductase</keyword>
<gene>
    <name evidence="7" type="ORF">BTJ66_07450</name>
    <name evidence="8" type="ORF">MNY58_02615</name>
</gene>
<dbReference type="Pfam" id="PF13462">
    <property type="entry name" value="Thioredoxin_4"/>
    <property type="match status" value="1"/>
</dbReference>
<comment type="similarity">
    <text evidence="1">Belongs to the thioredoxin family. DsbA subfamily.</text>
</comment>
<evidence type="ECO:0000256" key="1">
    <source>
        <dbReference type="ARBA" id="ARBA00005791"/>
    </source>
</evidence>
<dbReference type="RefSeq" id="WP_099090340.1">
    <property type="nucleotide sequence ID" value="NZ_CP093217.1"/>
</dbReference>
<dbReference type="PROSITE" id="PS51257">
    <property type="entry name" value="PROKAR_LIPOPROTEIN"/>
    <property type="match status" value="1"/>
</dbReference>
<dbReference type="GO" id="GO:0016491">
    <property type="term" value="F:oxidoreductase activity"/>
    <property type="evidence" value="ECO:0007669"/>
    <property type="project" value="UniProtKB-KW"/>
</dbReference>
<keyword evidence="10" id="KW-1185">Reference proteome</keyword>
<reference evidence="7" key="3">
    <citation type="submission" date="2017-10" db="EMBL/GenBank/DDBJ databases">
        <authorList>
            <person name="Vrbovska V."/>
            <person name="Kovarovic V."/>
            <person name="Indrakova A."/>
        </authorList>
    </citation>
    <scope>NUCLEOTIDE SEQUENCE</scope>
    <source>
        <strain evidence="7">CCM 8730</strain>
    </source>
</reference>
<evidence type="ECO:0000313" key="9">
    <source>
        <dbReference type="Proteomes" id="UP000223828"/>
    </source>
</evidence>
<dbReference type="EMBL" id="MRZN01000010">
    <property type="protein sequence ID" value="PHK49588.1"/>
    <property type="molecule type" value="Genomic_DNA"/>
</dbReference>
<dbReference type="InterPro" id="IPR036249">
    <property type="entry name" value="Thioredoxin-like_sf"/>
</dbReference>
<dbReference type="PANTHER" id="PTHR13887:SF14">
    <property type="entry name" value="DISULFIDE BOND FORMATION PROTEIN D"/>
    <property type="match status" value="1"/>
</dbReference>